<dbReference type="InterPro" id="IPR051531">
    <property type="entry name" value="N-acetyltransferase"/>
</dbReference>
<proteinExistence type="predicted"/>
<dbReference type="Pfam" id="PF13302">
    <property type="entry name" value="Acetyltransf_3"/>
    <property type="match status" value="1"/>
</dbReference>
<accession>A0AAQ1GD16</accession>
<dbReference type="PROSITE" id="PS51186">
    <property type="entry name" value="GNAT"/>
    <property type="match status" value="1"/>
</dbReference>
<evidence type="ECO:0000313" key="2">
    <source>
        <dbReference type="EMBL" id="SEJ23917.1"/>
    </source>
</evidence>
<dbReference type="InterPro" id="IPR016181">
    <property type="entry name" value="Acyl_CoA_acyltransferase"/>
</dbReference>
<organism evidence="2 3">
    <name type="scientific">Paraburkholderia tropica</name>
    <dbReference type="NCBI Taxonomy" id="92647"/>
    <lineage>
        <taxon>Bacteria</taxon>
        <taxon>Pseudomonadati</taxon>
        <taxon>Pseudomonadota</taxon>
        <taxon>Betaproteobacteria</taxon>
        <taxon>Burkholderiales</taxon>
        <taxon>Burkholderiaceae</taxon>
        <taxon>Paraburkholderia</taxon>
    </lineage>
</organism>
<dbReference type="Gene3D" id="3.40.630.30">
    <property type="match status" value="1"/>
</dbReference>
<dbReference type="AlphaFoldDB" id="A0AAQ1GD16"/>
<dbReference type="Proteomes" id="UP000183529">
    <property type="component" value="Unassembled WGS sequence"/>
</dbReference>
<gene>
    <name evidence="2" type="ORF">SAMN05216550_103284</name>
</gene>
<dbReference type="InterPro" id="IPR000182">
    <property type="entry name" value="GNAT_dom"/>
</dbReference>
<dbReference type="EMBL" id="FNZM01000003">
    <property type="protein sequence ID" value="SEJ23917.1"/>
    <property type="molecule type" value="Genomic_DNA"/>
</dbReference>
<dbReference type="GO" id="GO:0016747">
    <property type="term" value="F:acyltransferase activity, transferring groups other than amino-acyl groups"/>
    <property type="evidence" value="ECO:0007669"/>
    <property type="project" value="InterPro"/>
</dbReference>
<sequence>MFEPVTLITARLRVRPLEQTDARAFFAIWSDAQAMRYFSFAPMQHAHEAEARVEKVLQSAANGEVFVSAIETLDSGEVIGGCDLFHLNAQCRRAEIGFSLQRRHWGKGYMSEAAAAVVDYAFDIAKLHRLEADIDPRNLASARVLERLDFVREGLLRERWIVGDDISDSALYGRLRRDWRAGLKYAQPAFTEGSRS</sequence>
<feature type="domain" description="N-acetyltransferase" evidence="1">
    <location>
        <begin position="12"/>
        <end position="178"/>
    </location>
</feature>
<evidence type="ECO:0000313" key="3">
    <source>
        <dbReference type="Proteomes" id="UP000183529"/>
    </source>
</evidence>
<name>A0AAQ1GD16_9BURK</name>
<comment type="caution">
    <text evidence="2">The sequence shown here is derived from an EMBL/GenBank/DDBJ whole genome shotgun (WGS) entry which is preliminary data.</text>
</comment>
<evidence type="ECO:0000259" key="1">
    <source>
        <dbReference type="PROSITE" id="PS51186"/>
    </source>
</evidence>
<reference evidence="2 3" key="1">
    <citation type="submission" date="2016-10" db="EMBL/GenBank/DDBJ databases">
        <authorList>
            <person name="Varghese N."/>
            <person name="Submissions S."/>
        </authorList>
    </citation>
    <scope>NUCLEOTIDE SEQUENCE [LARGE SCALE GENOMIC DNA]</scope>
    <source>
        <strain evidence="2 3">LMG 22274</strain>
    </source>
</reference>
<dbReference type="PANTHER" id="PTHR43792">
    <property type="entry name" value="GNAT FAMILY, PUTATIVE (AFU_ORTHOLOGUE AFUA_3G00765)-RELATED-RELATED"/>
    <property type="match status" value="1"/>
</dbReference>
<dbReference type="SUPFAM" id="SSF55729">
    <property type="entry name" value="Acyl-CoA N-acyltransferases (Nat)"/>
    <property type="match status" value="1"/>
</dbReference>
<protein>
    <submittedName>
        <fullName evidence="2">Protein N-acetyltransferase, RimJ/RimL family</fullName>
    </submittedName>
</protein>
<dbReference type="RefSeq" id="WP_244144271.1">
    <property type="nucleotide sequence ID" value="NZ_CADFGN010000001.1"/>
</dbReference>